<keyword evidence="4" id="KW-1185">Reference proteome</keyword>
<evidence type="ECO:0000256" key="2">
    <source>
        <dbReference type="SAM" id="SignalP"/>
    </source>
</evidence>
<feature type="region of interest" description="Disordered" evidence="1">
    <location>
        <begin position="580"/>
        <end position="648"/>
    </location>
</feature>
<evidence type="ECO:0008006" key="5">
    <source>
        <dbReference type="Google" id="ProtNLM"/>
    </source>
</evidence>
<feature type="chain" id="PRO_5046476871" description="Carbohydrate-binding family V/XII" evidence="2">
    <location>
        <begin position="28"/>
        <end position="648"/>
    </location>
</feature>
<name>A0ABV6YN48_UNCEI</name>
<protein>
    <recommendedName>
        <fullName evidence="5">Carbohydrate-binding family V/XII</fullName>
    </recommendedName>
</protein>
<gene>
    <name evidence="3" type="ORF">ACFL2Z_01145</name>
</gene>
<dbReference type="Proteomes" id="UP001594288">
    <property type="component" value="Unassembled WGS sequence"/>
</dbReference>
<accession>A0ABV6YN48</accession>
<comment type="caution">
    <text evidence="3">The sequence shown here is derived from an EMBL/GenBank/DDBJ whole genome shotgun (WGS) entry which is preliminary data.</text>
</comment>
<reference evidence="3 4" key="1">
    <citation type="submission" date="2024-09" db="EMBL/GenBank/DDBJ databases">
        <authorList>
            <person name="D'Angelo T."/>
        </authorList>
    </citation>
    <scope>NUCLEOTIDE SEQUENCE [LARGE SCALE GENOMIC DNA]</scope>
    <source>
        <strain evidence="3">SAG AM-311-F02</strain>
    </source>
</reference>
<feature type="non-terminal residue" evidence="3">
    <location>
        <position position="648"/>
    </location>
</feature>
<evidence type="ECO:0000256" key="1">
    <source>
        <dbReference type="SAM" id="MobiDB-lite"/>
    </source>
</evidence>
<proteinExistence type="predicted"/>
<evidence type="ECO:0000313" key="3">
    <source>
        <dbReference type="EMBL" id="MFC1799505.1"/>
    </source>
</evidence>
<organism evidence="3 4">
    <name type="scientific">Eiseniibacteriota bacterium</name>
    <dbReference type="NCBI Taxonomy" id="2212470"/>
    <lineage>
        <taxon>Bacteria</taxon>
        <taxon>Candidatus Eiseniibacteriota</taxon>
    </lineage>
</organism>
<dbReference type="EMBL" id="JBHPEI010000009">
    <property type="protein sequence ID" value="MFC1799505.1"/>
    <property type="molecule type" value="Genomic_DNA"/>
</dbReference>
<evidence type="ECO:0000313" key="4">
    <source>
        <dbReference type="Proteomes" id="UP001594288"/>
    </source>
</evidence>
<feature type="compositionally biased region" description="Polar residues" evidence="1">
    <location>
        <begin position="627"/>
        <end position="648"/>
    </location>
</feature>
<keyword evidence="2" id="KW-0732">Signal</keyword>
<feature type="signal peptide" evidence="2">
    <location>
        <begin position="1"/>
        <end position="27"/>
    </location>
</feature>
<sequence>MSTYYRYRSVTVSCMFMIFAALIVSLAAICAAQDGWPRQIDAEKGKVVIYQPQVESFSGDNLEARAAVSVTPTGETSPVFGAVWMEARVSTDYDERIVKLLDIKVTNAKFPDATPENIAELSSLLEDEIPRWDLDISLDRLLAGLEAVEMEQTAAEKINTTPPKIYFRDTPTVLVMIDGYPIMQDVPDSKLKYVANTAFFIIQDPNSKSYYLKGGEYWYTTKDVTGDWEDTDKVPKDIVDLAEKSKVDEDKPDTSFVDSPPGIIVSTEPAELIQVDGEPEYASIEGTQLLYMSNTESDVIMDIDSQTYYVLLAGRWYVSSDPAAGDWAYVPHDSLPEDFPSIPPESDMGDVLVSVPGTEQAKDAVLENQIPQTAEVDRKTAKLTVQYDGDPEFEKCGDEDVAYAKNCDKTVLMIDKRYYCCDDAVWFESSKPDGPWEVSVEVPDAVQSIPPECPAYNVKYVYIYESTPDVVYVGYTPGYTCSYVYGGVIVYGTGYWYRPWYNHYYYPRPVTYGFSPHFNPYTGWGFSFGLHYGWVGYGWHRPHYGGWWGPAGYRAGYRHGYGSGYHHGYWQGYRAAQASRPRPTPYQTANRNIYRNRADGVRNTGVARTRPAVTPGQRPGTAPVQRPATSPVQRPATSPVQRPATSPV</sequence>